<evidence type="ECO:0000256" key="3">
    <source>
        <dbReference type="PROSITE-ProRule" id="PRU00708"/>
    </source>
</evidence>
<name>A0A2Z6N2J9_TRISU</name>
<dbReference type="EMBL" id="DF973421">
    <property type="protein sequence ID" value="GAU30235.1"/>
    <property type="molecule type" value="Genomic_DNA"/>
</dbReference>
<sequence>MIYFFCGTFSTLLPAITLLAFLMLGFSIHSFDHSRLWGGEGKAALEVFNKFPVFHCVPNHDTYYFTLQALLNTSCSPDMIHQAASICQNMMLLLSHDHHDGGFWRWKILEEAKKKDSKLTVALVYHALIVGYCNLQQFDRALKLLTEMKDFGVSYTNLDEYPKLIHSFCLMDMEWKMAIEQLEEMESMDREMVENQLNIMPAKNRQMAEERLEEMSEEQLEEVRISMQKYLS</sequence>
<dbReference type="NCBIfam" id="TIGR00756">
    <property type="entry name" value="PPR"/>
    <property type="match status" value="1"/>
</dbReference>
<evidence type="ECO:0008006" key="6">
    <source>
        <dbReference type="Google" id="ProtNLM"/>
    </source>
</evidence>
<dbReference type="PROSITE" id="PS51375">
    <property type="entry name" value="PPR"/>
    <property type="match status" value="1"/>
</dbReference>
<evidence type="ECO:0000256" key="1">
    <source>
        <dbReference type="ARBA" id="ARBA00007626"/>
    </source>
</evidence>
<organism evidence="4 5">
    <name type="scientific">Trifolium subterraneum</name>
    <name type="common">Subterranean clover</name>
    <dbReference type="NCBI Taxonomy" id="3900"/>
    <lineage>
        <taxon>Eukaryota</taxon>
        <taxon>Viridiplantae</taxon>
        <taxon>Streptophyta</taxon>
        <taxon>Embryophyta</taxon>
        <taxon>Tracheophyta</taxon>
        <taxon>Spermatophyta</taxon>
        <taxon>Magnoliopsida</taxon>
        <taxon>eudicotyledons</taxon>
        <taxon>Gunneridae</taxon>
        <taxon>Pentapetalae</taxon>
        <taxon>rosids</taxon>
        <taxon>fabids</taxon>
        <taxon>Fabales</taxon>
        <taxon>Fabaceae</taxon>
        <taxon>Papilionoideae</taxon>
        <taxon>50 kb inversion clade</taxon>
        <taxon>NPAAA clade</taxon>
        <taxon>Hologalegina</taxon>
        <taxon>IRL clade</taxon>
        <taxon>Trifolieae</taxon>
        <taxon>Trifolium</taxon>
    </lineage>
</organism>
<reference evidence="5" key="1">
    <citation type="journal article" date="2017" name="Front. Plant Sci.">
        <title>Climate Clever Clovers: New Paradigm to Reduce the Environmental Footprint of Ruminants by Breeding Low Methanogenic Forages Utilizing Haplotype Variation.</title>
        <authorList>
            <person name="Kaur P."/>
            <person name="Appels R."/>
            <person name="Bayer P.E."/>
            <person name="Keeble-Gagnere G."/>
            <person name="Wang J."/>
            <person name="Hirakawa H."/>
            <person name="Shirasawa K."/>
            <person name="Vercoe P."/>
            <person name="Stefanova K."/>
            <person name="Durmic Z."/>
            <person name="Nichols P."/>
            <person name="Revell C."/>
            <person name="Isobe S.N."/>
            <person name="Edwards D."/>
            <person name="Erskine W."/>
        </authorList>
    </citation>
    <scope>NUCLEOTIDE SEQUENCE [LARGE SCALE GENOMIC DNA]</scope>
    <source>
        <strain evidence="5">cv. Daliak</strain>
    </source>
</reference>
<dbReference type="Proteomes" id="UP000242715">
    <property type="component" value="Unassembled WGS sequence"/>
</dbReference>
<dbReference type="AlphaFoldDB" id="A0A2Z6N2J9"/>
<dbReference type="PANTHER" id="PTHR47933">
    <property type="entry name" value="PENTATRICOPEPTIDE REPEAT-CONTAINING PROTEIN 1, MITOCHONDRIAL"/>
    <property type="match status" value="1"/>
</dbReference>
<evidence type="ECO:0000313" key="5">
    <source>
        <dbReference type="Proteomes" id="UP000242715"/>
    </source>
</evidence>
<dbReference type="InterPro" id="IPR051240">
    <property type="entry name" value="Mito_RNA-Proc/Resp"/>
</dbReference>
<keyword evidence="5" id="KW-1185">Reference proteome</keyword>
<dbReference type="InterPro" id="IPR002885">
    <property type="entry name" value="PPR_rpt"/>
</dbReference>
<comment type="similarity">
    <text evidence="1">Belongs to the PPR family. P subfamily.</text>
</comment>
<proteinExistence type="inferred from homology"/>
<feature type="repeat" description="PPR" evidence="3">
    <location>
        <begin position="121"/>
        <end position="155"/>
    </location>
</feature>
<dbReference type="InterPro" id="IPR011990">
    <property type="entry name" value="TPR-like_helical_dom_sf"/>
</dbReference>
<dbReference type="Gene3D" id="1.25.40.10">
    <property type="entry name" value="Tetratricopeptide repeat domain"/>
    <property type="match status" value="1"/>
</dbReference>
<gene>
    <name evidence="4" type="ORF">TSUD_67870</name>
</gene>
<protein>
    <recommendedName>
        <fullName evidence="6">Pentatricopeptide repeat-containing protein</fullName>
    </recommendedName>
</protein>
<dbReference type="GO" id="GO:0003729">
    <property type="term" value="F:mRNA binding"/>
    <property type="evidence" value="ECO:0007669"/>
    <property type="project" value="TreeGrafter"/>
</dbReference>
<accession>A0A2Z6N2J9</accession>
<evidence type="ECO:0000313" key="4">
    <source>
        <dbReference type="EMBL" id="GAU30235.1"/>
    </source>
</evidence>
<evidence type="ECO:0000256" key="2">
    <source>
        <dbReference type="ARBA" id="ARBA00022737"/>
    </source>
</evidence>
<dbReference type="OrthoDB" id="185373at2759"/>
<dbReference type="PANTHER" id="PTHR47933:SF69">
    <property type="entry name" value="OS07G0513200 PROTEIN"/>
    <property type="match status" value="1"/>
</dbReference>
<keyword evidence="2" id="KW-0677">Repeat</keyword>